<dbReference type="PANTHER" id="PTHR42814">
    <property type="entry name" value="AMP-BINDING DOMAIN-CONTAINING PROTEIN"/>
    <property type="match status" value="1"/>
</dbReference>
<dbReference type="Proteomes" id="UP001164746">
    <property type="component" value="Chromosome 9"/>
</dbReference>
<proteinExistence type="predicted"/>
<protein>
    <submittedName>
        <fullName evidence="2">4CLL6-like protein</fullName>
    </submittedName>
</protein>
<name>A0ABY7F0Q4_MYAAR</name>
<dbReference type="PANTHER" id="PTHR42814:SF3">
    <property type="entry name" value="BETA-N-ACETYLHEXOSAMINIDASE"/>
    <property type="match status" value="1"/>
</dbReference>
<reference evidence="2" key="1">
    <citation type="submission" date="2022-11" db="EMBL/GenBank/DDBJ databases">
        <title>Centuries of genome instability and evolution in soft-shell clam transmissible cancer (bioRxiv).</title>
        <authorList>
            <person name="Hart S.F.M."/>
            <person name="Yonemitsu M.A."/>
            <person name="Giersch R.M."/>
            <person name="Beal B.F."/>
            <person name="Arriagada G."/>
            <person name="Davis B.W."/>
            <person name="Ostrander E.A."/>
            <person name="Goff S.P."/>
            <person name="Metzger M.J."/>
        </authorList>
    </citation>
    <scope>NUCLEOTIDE SEQUENCE</scope>
    <source>
        <strain evidence="2">MELC-2E11</strain>
        <tissue evidence="2">Siphon/mantle</tissue>
    </source>
</reference>
<dbReference type="EMBL" id="CP111020">
    <property type="protein sequence ID" value="WAR14333.1"/>
    <property type="molecule type" value="Genomic_DNA"/>
</dbReference>
<feature type="domain" description="AMP-dependent synthetase/ligase" evidence="1">
    <location>
        <begin position="44"/>
        <end position="137"/>
    </location>
</feature>
<organism evidence="2 3">
    <name type="scientific">Mya arenaria</name>
    <name type="common">Soft-shell clam</name>
    <dbReference type="NCBI Taxonomy" id="6604"/>
    <lineage>
        <taxon>Eukaryota</taxon>
        <taxon>Metazoa</taxon>
        <taxon>Spiralia</taxon>
        <taxon>Lophotrochozoa</taxon>
        <taxon>Mollusca</taxon>
        <taxon>Bivalvia</taxon>
        <taxon>Autobranchia</taxon>
        <taxon>Heteroconchia</taxon>
        <taxon>Euheterodonta</taxon>
        <taxon>Imparidentia</taxon>
        <taxon>Neoheterodontei</taxon>
        <taxon>Myida</taxon>
        <taxon>Myoidea</taxon>
        <taxon>Myidae</taxon>
        <taxon>Mya</taxon>
    </lineage>
</organism>
<evidence type="ECO:0000259" key="1">
    <source>
        <dbReference type="Pfam" id="PF00501"/>
    </source>
</evidence>
<dbReference type="Pfam" id="PF00501">
    <property type="entry name" value="AMP-binding"/>
    <property type="match status" value="1"/>
</dbReference>
<dbReference type="InterPro" id="IPR042099">
    <property type="entry name" value="ANL_N_sf"/>
</dbReference>
<gene>
    <name evidence="2" type="ORF">MAR_004438</name>
</gene>
<evidence type="ECO:0000313" key="3">
    <source>
        <dbReference type="Proteomes" id="UP001164746"/>
    </source>
</evidence>
<keyword evidence="3" id="KW-1185">Reference proteome</keyword>
<sequence>MLSSSTIGHSIAISGFTDLGTDRLSAVTRERCTVEELPKDWPTKCFVIGGQPVTKALTKDIGKHGETLEVVYGCNEFFLSFSYHLTDTDAFPEFCCCPPLLFNGLQVKVVNEEGETVSINTRGELWVKGPVFLKEYFHDPEKTARAVTPDGWFKTDDLAMMDEEGRFYVYG</sequence>
<dbReference type="Gene3D" id="3.40.50.12780">
    <property type="entry name" value="N-terminal domain of ligase-like"/>
    <property type="match status" value="1"/>
</dbReference>
<evidence type="ECO:0000313" key="2">
    <source>
        <dbReference type="EMBL" id="WAR14333.1"/>
    </source>
</evidence>
<dbReference type="InterPro" id="IPR000873">
    <property type="entry name" value="AMP-dep_synth/lig_dom"/>
</dbReference>
<accession>A0ABY7F0Q4</accession>
<dbReference type="SUPFAM" id="SSF56801">
    <property type="entry name" value="Acetyl-CoA synthetase-like"/>
    <property type="match status" value="1"/>
</dbReference>